<evidence type="ECO:0000256" key="1">
    <source>
        <dbReference type="ARBA" id="ARBA00009346"/>
    </source>
</evidence>
<dbReference type="InterPro" id="IPR035900">
    <property type="entry name" value="Colicin_E_sf"/>
</dbReference>
<keyword evidence="2" id="KW-0079">Bacteriocin immunity</keyword>
<evidence type="ECO:0000313" key="3">
    <source>
        <dbReference type="EMBL" id="MBE8614712.1"/>
    </source>
</evidence>
<reference evidence="3" key="1">
    <citation type="submission" date="2017-12" db="EMBL/GenBank/DDBJ databases">
        <title>Genome sequencing and analysis.</title>
        <authorList>
            <person name="Huang Y.-T."/>
        </authorList>
    </citation>
    <scope>NUCLEOTIDE SEQUENCE</scope>
    <source>
        <strain evidence="3">VGH116</strain>
    </source>
</reference>
<dbReference type="InterPro" id="IPR000290">
    <property type="entry name" value="Colicin_pyocin"/>
</dbReference>
<comment type="caution">
    <text evidence="3">The sequence shown here is derived from an EMBL/GenBank/DDBJ whole genome shotgun (WGS) entry which is preliminary data.</text>
</comment>
<protein>
    <submittedName>
        <fullName evidence="3">Bacteriocin immunity protein</fullName>
    </submittedName>
</protein>
<dbReference type="AlphaFoldDB" id="A0A8I0U717"/>
<name>A0A8I0U717_MORMO</name>
<dbReference type="PRINTS" id="PR01299">
    <property type="entry name" value="PYOCIN"/>
</dbReference>
<sequence>MKLKNSISDYTEAEFLKLLQVICNVETSSEEEHKSLVRHFVKLSEHPRGNGLIYHPNDGEDDSPAGILKTVKEWRAQNGKPGFKQE</sequence>
<dbReference type="SUPFAM" id="SSF47345">
    <property type="entry name" value="Colicin E immunity proteins"/>
    <property type="match status" value="1"/>
</dbReference>
<evidence type="ECO:0000256" key="2">
    <source>
        <dbReference type="ARBA" id="ARBA00023025"/>
    </source>
</evidence>
<evidence type="ECO:0000313" key="4">
    <source>
        <dbReference type="Proteomes" id="UP000650477"/>
    </source>
</evidence>
<dbReference type="RefSeq" id="WP_193830442.1">
    <property type="nucleotide sequence ID" value="NZ_PKLF01000039.1"/>
</dbReference>
<gene>
    <name evidence="3" type="ORF">CYG68_20445</name>
</gene>
<dbReference type="CDD" id="cd16363">
    <property type="entry name" value="Col_Im_like"/>
    <property type="match status" value="1"/>
</dbReference>
<dbReference type="GO" id="GO:0030153">
    <property type="term" value="P:bacteriocin immunity"/>
    <property type="evidence" value="ECO:0007669"/>
    <property type="project" value="UniProtKB-KW"/>
</dbReference>
<accession>A0A8I0U717</accession>
<dbReference type="EMBL" id="PKLF01000039">
    <property type="protein sequence ID" value="MBE8614712.1"/>
    <property type="molecule type" value="Genomic_DNA"/>
</dbReference>
<proteinExistence type="inferred from homology"/>
<dbReference type="Pfam" id="PF01320">
    <property type="entry name" value="Colicin_Pyocin"/>
    <property type="match status" value="1"/>
</dbReference>
<dbReference type="Gene3D" id="1.10.1200.20">
    <property type="entry name" value="Colicin E immunity protein"/>
    <property type="match status" value="1"/>
</dbReference>
<dbReference type="Proteomes" id="UP000650477">
    <property type="component" value="Unassembled WGS sequence"/>
</dbReference>
<organism evidence="3 4">
    <name type="scientific">Morganella morganii</name>
    <name type="common">Proteus morganii</name>
    <dbReference type="NCBI Taxonomy" id="582"/>
    <lineage>
        <taxon>Bacteria</taxon>
        <taxon>Pseudomonadati</taxon>
        <taxon>Pseudomonadota</taxon>
        <taxon>Gammaproteobacteria</taxon>
        <taxon>Enterobacterales</taxon>
        <taxon>Morganellaceae</taxon>
        <taxon>Morganella</taxon>
    </lineage>
</organism>
<comment type="similarity">
    <text evidence="1">Belongs to the colicins ColE2/ColE8/ColE9 and pyocins S1/S2 family.</text>
</comment>
<dbReference type="GO" id="GO:0015643">
    <property type="term" value="F:toxic substance binding"/>
    <property type="evidence" value="ECO:0007669"/>
    <property type="project" value="InterPro"/>
</dbReference>